<accession>A0A2V5I9V6</accession>
<dbReference type="PIRSF" id="PIRSF006060">
    <property type="entry name" value="AA_transporter"/>
    <property type="match status" value="1"/>
</dbReference>
<feature type="transmembrane region" description="Helical" evidence="8">
    <location>
        <begin position="476"/>
        <end position="497"/>
    </location>
</feature>
<dbReference type="InterPro" id="IPR004840">
    <property type="entry name" value="Amino_acid_permease_CS"/>
</dbReference>
<evidence type="ECO:0000256" key="7">
    <source>
        <dbReference type="SAM" id="MobiDB-lite"/>
    </source>
</evidence>
<dbReference type="PROSITE" id="PS00218">
    <property type="entry name" value="AMINO_ACID_PERMEASE_1"/>
    <property type="match status" value="1"/>
</dbReference>
<organism evidence="10 11">
    <name type="scientific">Aspergillus indologenus CBS 114.80</name>
    <dbReference type="NCBI Taxonomy" id="1450541"/>
    <lineage>
        <taxon>Eukaryota</taxon>
        <taxon>Fungi</taxon>
        <taxon>Dikarya</taxon>
        <taxon>Ascomycota</taxon>
        <taxon>Pezizomycotina</taxon>
        <taxon>Eurotiomycetes</taxon>
        <taxon>Eurotiomycetidae</taxon>
        <taxon>Eurotiales</taxon>
        <taxon>Aspergillaceae</taxon>
        <taxon>Aspergillus</taxon>
        <taxon>Aspergillus subgen. Circumdati</taxon>
    </lineage>
</organism>
<dbReference type="GO" id="GO:0016020">
    <property type="term" value="C:membrane"/>
    <property type="evidence" value="ECO:0007669"/>
    <property type="project" value="UniProtKB-SubCell"/>
</dbReference>
<dbReference type="GO" id="GO:0015171">
    <property type="term" value="F:amino acid transmembrane transporter activity"/>
    <property type="evidence" value="ECO:0007669"/>
    <property type="project" value="TreeGrafter"/>
</dbReference>
<dbReference type="PANTHER" id="PTHR43341">
    <property type="entry name" value="AMINO ACID PERMEASE"/>
    <property type="match status" value="1"/>
</dbReference>
<evidence type="ECO:0000313" key="11">
    <source>
        <dbReference type="Proteomes" id="UP000248817"/>
    </source>
</evidence>
<evidence type="ECO:0000259" key="9">
    <source>
        <dbReference type="Pfam" id="PF00324"/>
    </source>
</evidence>
<proteinExistence type="predicted"/>
<name>A0A2V5I9V6_9EURO</name>
<feature type="transmembrane region" description="Helical" evidence="8">
    <location>
        <begin position="157"/>
        <end position="179"/>
    </location>
</feature>
<keyword evidence="2" id="KW-0813">Transport</keyword>
<protein>
    <recommendedName>
        <fullName evidence="9">Amino acid permease/ SLC12A domain-containing protein</fullName>
    </recommendedName>
</protein>
<evidence type="ECO:0000256" key="5">
    <source>
        <dbReference type="ARBA" id="ARBA00022989"/>
    </source>
</evidence>
<feature type="transmembrane region" description="Helical" evidence="8">
    <location>
        <begin position="439"/>
        <end position="464"/>
    </location>
</feature>
<dbReference type="Gene3D" id="1.20.1740.10">
    <property type="entry name" value="Amino acid/polyamine transporter I"/>
    <property type="match status" value="1"/>
</dbReference>
<dbReference type="FunFam" id="1.20.1740.10:FF:000070">
    <property type="entry name" value="Amino acid transporter (Eurofung)"/>
    <property type="match status" value="1"/>
</dbReference>
<feature type="region of interest" description="Disordered" evidence="7">
    <location>
        <begin position="1"/>
        <end position="32"/>
    </location>
</feature>
<keyword evidence="4" id="KW-0029">Amino-acid transport</keyword>
<sequence>MMDDHSNAPAYETSSSKEKHLEPTGDWASPDVDHGAETELHRSLSTRHLTMIALGSSIGMGLWLGSGTSLRDAGPAALLIGYLLSCTMIWAVSHSIGEMAVMYPLPSAFTQWTSIFIDRSMAFSLGWAYWFSYWITIANELQGVVTVLSFWTTKVPTAAWITIFWIVIIAVNVVAVRFFGEVEVTASTIKFGWIFVVIISCIVISAGGAPAEGPIGFRYWNSTPFINGFKGFLSIMPTCIFAMSGSENAALVAAETDNPRKAVPRAVGSIWVRLSLFYVLGSLMITITVSPSNDDLFGGTGVNASPFVIAFRNAGLEPLAHIMNAVIFISVLSTGSISAYGGSRTLMGLTHLNMAPKIFGKADKQGRPIAGMAITLLIGGGLAYLNVSNSGANVFTWFSNLTSLFTLFGWGTICLSNLRMRYAWKVQGRSVEDLPWKSWTYPYGAIWGLVWCIILIIAEFYLSVWPLHESPSAKNFFANYVSVVAIVVLYLAARCYYRGPWWVDARTIDLDAPRRFYVDGHDVETRTERKGPTKYLRKAVDAVFD</sequence>
<dbReference type="AlphaFoldDB" id="A0A2V5I9V6"/>
<evidence type="ECO:0000256" key="2">
    <source>
        <dbReference type="ARBA" id="ARBA00022448"/>
    </source>
</evidence>
<comment type="subcellular location">
    <subcellularLocation>
        <location evidence="1">Membrane</location>
        <topology evidence="1">Multi-pass membrane protein</topology>
    </subcellularLocation>
</comment>
<feature type="transmembrane region" description="Helical" evidence="8">
    <location>
        <begin position="191"/>
        <end position="211"/>
    </location>
</feature>
<reference evidence="10 11" key="1">
    <citation type="submission" date="2018-02" db="EMBL/GenBank/DDBJ databases">
        <title>The genomes of Aspergillus section Nigri reveals drivers in fungal speciation.</title>
        <authorList>
            <consortium name="DOE Joint Genome Institute"/>
            <person name="Vesth T.C."/>
            <person name="Nybo J."/>
            <person name="Theobald S."/>
            <person name="Brandl J."/>
            <person name="Frisvad J.C."/>
            <person name="Nielsen K.F."/>
            <person name="Lyhne E.K."/>
            <person name="Kogle M.E."/>
            <person name="Kuo A."/>
            <person name="Riley R."/>
            <person name="Clum A."/>
            <person name="Nolan M."/>
            <person name="Lipzen A."/>
            <person name="Salamov A."/>
            <person name="Henrissat B."/>
            <person name="Wiebenga A."/>
            <person name="De vries R.P."/>
            <person name="Grigoriev I.V."/>
            <person name="Mortensen U.H."/>
            <person name="Andersen M.R."/>
            <person name="Baker S.E."/>
        </authorList>
    </citation>
    <scope>NUCLEOTIDE SEQUENCE [LARGE SCALE GENOMIC DNA]</scope>
    <source>
        <strain evidence="10 11">CBS 114.80</strain>
    </source>
</reference>
<feature type="transmembrane region" description="Helical" evidence="8">
    <location>
        <begin position="368"/>
        <end position="385"/>
    </location>
</feature>
<keyword evidence="6 8" id="KW-0472">Membrane</keyword>
<evidence type="ECO:0000256" key="6">
    <source>
        <dbReference type="ARBA" id="ARBA00023136"/>
    </source>
</evidence>
<evidence type="ECO:0000256" key="3">
    <source>
        <dbReference type="ARBA" id="ARBA00022692"/>
    </source>
</evidence>
<feature type="transmembrane region" description="Helical" evidence="8">
    <location>
        <begin position="266"/>
        <end position="287"/>
    </location>
</feature>
<dbReference type="PANTHER" id="PTHR43341:SF37">
    <property type="entry name" value="AMINO ACID TRANSPORTER (EUROFUNG)"/>
    <property type="match status" value="1"/>
</dbReference>
<dbReference type="EMBL" id="KZ825483">
    <property type="protein sequence ID" value="PYI33578.1"/>
    <property type="molecule type" value="Genomic_DNA"/>
</dbReference>
<feature type="transmembrane region" description="Helical" evidence="8">
    <location>
        <begin position="73"/>
        <end position="92"/>
    </location>
</feature>
<evidence type="ECO:0000256" key="4">
    <source>
        <dbReference type="ARBA" id="ARBA00022970"/>
    </source>
</evidence>
<dbReference type="Proteomes" id="UP000248817">
    <property type="component" value="Unassembled WGS sequence"/>
</dbReference>
<feature type="transmembrane region" description="Helical" evidence="8">
    <location>
        <begin position="397"/>
        <end position="418"/>
    </location>
</feature>
<feature type="transmembrane region" description="Helical" evidence="8">
    <location>
        <begin position="322"/>
        <end position="347"/>
    </location>
</feature>
<gene>
    <name evidence="10" type="ORF">BP00DRAFT_118591</name>
</gene>
<keyword evidence="5 8" id="KW-1133">Transmembrane helix</keyword>
<dbReference type="InterPro" id="IPR050524">
    <property type="entry name" value="APC_YAT"/>
</dbReference>
<keyword evidence="11" id="KW-1185">Reference proteome</keyword>
<dbReference type="InterPro" id="IPR004841">
    <property type="entry name" value="AA-permease/SLC12A_dom"/>
</dbReference>
<dbReference type="Pfam" id="PF00324">
    <property type="entry name" value="AA_permease"/>
    <property type="match status" value="1"/>
</dbReference>
<evidence type="ECO:0000256" key="1">
    <source>
        <dbReference type="ARBA" id="ARBA00004141"/>
    </source>
</evidence>
<keyword evidence="3 8" id="KW-0812">Transmembrane</keyword>
<evidence type="ECO:0000256" key="8">
    <source>
        <dbReference type="SAM" id="Phobius"/>
    </source>
</evidence>
<feature type="transmembrane region" description="Helical" evidence="8">
    <location>
        <begin position="231"/>
        <end position="254"/>
    </location>
</feature>
<feature type="domain" description="Amino acid permease/ SLC12A" evidence="9">
    <location>
        <begin position="48"/>
        <end position="498"/>
    </location>
</feature>
<evidence type="ECO:0000313" key="10">
    <source>
        <dbReference type="EMBL" id="PYI33578.1"/>
    </source>
</evidence>